<dbReference type="EMBL" id="RJVK01000002">
    <property type="protein sequence ID" value="ROR40211.1"/>
    <property type="molecule type" value="Genomic_DNA"/>
</dbReference>
<evidence type="ECO:0000313" key="2">
    <source>
        <dbReference type="EMBL" id="ROR40211.1"/>
    </source>
</evidence>
<name>A0AAJ4RD22_9BACT</name>
<evidence type="ECO:0000313" key="3">
    <source>
        <dbReference type="Proteomes" id="UP000272781"/>
    </source>
</evidence>
<organism evidence="2 3">
    <name type="scientific">Caminibacter pacificus</name>
    <dbReference type="NCBI Taxonomy" id="1424653"/>
    <lineage>
        <taxon>Bacteria</taxon>
        <taxon>Pseudomonadati</taxon>
        <taxon>Campylobacterota</taxon>
        <taxon>Epsilonproteobacteria</taxon>
        <taxon>Nautiliales</taxon>
        <taxon>Nautiliaceae</taxon>
        <taxon>Caminibacter</taxon>
    </lineage>
</organism>
<reference evidence="2 3" key="1">
    <citation type="submission" date="2018-11" db="EMBL/GenBank/DDBJ databases">
        <title>Genomic Encyclopedia of Type Strains, Phase IV (KMG-IV): sequencing the most valuable type-strain genomes for metagenomic binning, comparative biology and taxonomic classification.</title>
        <authorList>
            <person name="Goeker M."/>
        </authorList>
    </citation>
    <scope>NUCLEOTIDE SEQUENCE [LARGE SCALE GENOMIC DNA]</scope>
    <source>
        <strain evidence="2 3">DSM 27783</strain>
    </source>
</reference>
<protein>
    <submittedName>
        <fullName evidence="2">Uncharacterized protein</fullName>
    </submittedName>
</protein>
<dbReference type="AlphaFoldDB" id="A0AAJ4RD22"/>
<gene>
    <name evidence="2" type="ORF">EDC58_1199</name>
</gene>
<accession>A0AAJ4RD22</accession>
<feature type="compositionally biased region" description="Basic and acidic residues" evidence="1">
    <location>
        <begin position="150"/>
        <end position="162"/>
    </location>
</feature>
<proteinExistence type="predicted"/>
<evidence type="ECO:0000256" key="1">
    <source>
        <dbReference type="SAM" id="MobiDB-lite"/>
    </source>
</evidence>
<feature type="compositionally biased region" description="Polar residues" evidence="1">
    <location>
        <begin position="171"/>
        <end position="184"/>
    </location>
</feature>
<comment type="caution">
    <text evidence="2">The sequence shown here is derived from an EMBL/GenBank/DDBJ whole genome shotgun (WGS) entry which is preliminary data.</text>
</comment>
<sequence length="184" mass="21936">MKDYNKLQEENKQYKIFTKEDYQTLSQIKKLLKVTELKDINHMLNEFENSIKEKIRKRQLELIEKHSTETSILNKEKVIKTDKAKTIIKSTTSPTKDYGKEFIDAVFRVKQLQKELKQEKEKNQILKTKIKDLENENAKLKVERDYAEIKKDEKETTKENKTYNKKNKTNSFAINTNKGSLEWS</sequence>
<dbReference type="Proteomes" id="UP000272781">
    <property type="component" value="Unassembled WGS sequence"/>
</dbReference>
<feature type="region of interest" description="Disordered" evidence="1">
    <location>
        <begin position="150"/>
        <end position="184"/>
    </location>
</feature>